<organism evidence="1 2">
    <name type="scientific">Roseiflexus castenholzii (strain DSM 13941 / HLO8)</name>
    <dbReference type="NCBI Taxonomy" id="383372"/>
    <lineage>
        <taxon>Bacteria</taxon>
        <taxon>Bacillati</taxon>
        <taxon>Chloroflexota</taxon>
        <taxon>Chloroflexia</taxon>
        <taxon>Chloroflexales</taxon>
        <taxon>Roseiflexineae</taxon>
        <taxon>Roseiflexaceae</taxon>
        <taxon>Roseiflexus</taxon>
    </lineage>
</organism>
<evidence type="ECO:0000313" key="1">
    <source>
        <dbReference type="EMBL" id="ABU58070.1"/>
    </source>
</evidence>
<reference evidence="1 2" key="1">
    <citation type="submission" date="2007-08" db="EMBL/GenBank/DDBJ databases">
        <title>Complete sequence of Roseiflexus castenholzii DSM 13941.</title>
        <authorList>
            <consortium name="US DOE Joint Genome Institute"/>
            <person name="Copeland A."/>
            <person name="Lucas S."/>
            <person name="Lapidus A."/>
            <person name="Barry K."/>
            <person name="Glavina del Rio T."/>
            <person name="Dalin E."/>
            <person name="Tice H."/>
            <person name="Pitluck S."/>
            <person name="Thompson L.S."/>
            <person name="Brettin T."/>
            <person name="Bruce D."/>
            <person name="Detter J.C."/>
            <person name="Han C."/>
            <person name="Tapia R."/>
            <person name="Schmutz J."/>
            <person name="Larimer F."/>
            <person name="Land M."/>
            <person name="Hauser L."/>
            <person name="Kyrpides N."/>
            <person name="Mikhailova N."/>
            <person name="Bryant D.A."/>
            <person name="Hanada S."/>
            <person name="Tsukatani Y."/>
            <person name="Richardson P."/>
        </authorList>
    </citation>
    <scope>NUCLEOTIDE SEQUENCE [LARGE SCALE GENOMIC DNA]</scope>
    <source>
        <strain evidence="2">DSM 13941 / HLO8</strain>
    </source>
</reference>
<dbReference type="EMBL" id="CP000804">
    <property type="protein sequence ID" value="ABU58070.1"/>
    <property type="molecule type" value="Genomic_DNA"/>
</dbReference>
<dbReference type="OrthoDB" id="2677749at2"/>
<dbReference type="KEGG" id="rca:Rcas_1982"/>
<dbReference type="Proteomes" id="UP000000263">
    <property type="component" value="Chromosome"/>
</dbReference>
<proteinExistence type="predicted"/>
<name>A7NKQ0_ROSCS</name>
<protein>
    <submittedName>
        <fullName evidence="1">Uncharacterized protein</fullName>
    </submittedName>
</protein>
<evidence type="ECO:0000313" key="2">
    <source>
        <dbReference type="Proteomes" id="UP000000263"/>
    </source>
</evidence>
<accession>A7NKQ0</accession>
<dbReference type="eggNOG" id="COG0388">
    <property type="taxonomic scope" value="Bacteria"/>
</dbReference>
<dbReference type="HOGENOM" id="CLU_558814_0_0_0"/>
<sequence>MHLLVLANIGNSDLIADSRRLQRPRADGEAAWQTFERHTFETPIIEPCVRWIIGRNGRIDRLILFYTDQPATPETLKPDRSGMSLRDKDTLWYARIIERLLRERFGDRIGHLECQAIRRIDGRNINPSIYDEAFDAYAGLVAPLVDAQTTCYVLMAGGIPACNTALQLNAISAFGDRCRVVYQPEGGQPYDLRVGDQVLNVFRRATAIDALERLDFATALPLVRQVADGAVAALVAYAHYRECFDFERAQTTLSHGIRQASGELRSFLANLEHDLDPLMLRSDIDALLRELVANATITFRNGRYADFLGRLFRFQEAALRFIIETKLGLPTDMSKERKATNLPEYRQRIDADPGLKAWLDARTIDGTPLRYDTPNIPTLQAMLDYLIDPASVKPDGAPYLPKDERGRLTGVKQRLDKITSLSQLRNQSVIAHGFAGVSRERLAEVYGGDPDALIADLREIVKLLGLSAQESPFEQIAGIAIEQLRHLT</sequence>
<dbReference type="AlphaFoldDB" id="A7NKQ0"/>
<gene>
    <name evidence="1" type="ordered locus">Rcas_1982</name>
</gene>
<dbReference type="RefSeq" id="WP_012120494.1">
    <property type="nucleotide sequence ID" value="NC_009767.1"/>
</dbReference>
<keyword evidence="2" id="KW-1185">Reference proteome</keyword>
<dbReference type="STRING" id="383372.Rcas_1982"/>